<dbReference type="RefSeq" id="WP_004509510.1">
    <property type="nucleotide sequence ID" value="NZ_JAIQ01000017.1"/>
</dbReference>
<evidence type="ECO:0000313" key="2">
    <source>
        <dbReference type="Proteomes" id="UP000035514"/>
    </source>
</evidence>
<evidence type="ECO:0000313" key="1">
    <source>
        <dbReference type="EMBL" id="KLE02597.1"/>
    </source>
</evidence>
<sequence length="330" mass="38409">MKLLLNISILSLIFLFSGCASKITIKALQSSKIEKEKINSIKVERFRNDDINQTESLANKIANKVVDNKRVFTLKNDIFGTDAILTGEVLQSSATYNVYYRNEVDFSRCRYYRYDERTRVKQCMEYYIRYIPCEAKEYNVTTAITLIKPINNQIIFSKTYSTNTSDNVCYDRYFYDYPYMPAHLTAHSDKFRVNSQLADSISNAILDDISPHYIYFDVEIMEELNDNPIYTKTQKQRFEDSVALMEKGNLDLAKYNLESLNQELQGKSFEVLYNLALIYEATNNLQIANNLYNQARTLTFNVKDLDLINYGISRTNLNLEEKIKAKSQLP</sequence>
<gene>
    <name evidence="1" type="ORF">AA20_00400</name>
</gene>
<proteinExistence type="predicted"/>
<dbReference type="Proteomes" id="UP000035514">
    <property type="component" value="Unassembled WGS sequence"/>
</dbReference>
<dbReference type="PROSITE" id="PS51257">
    <property type="entry name" value="PROKAR_LIPOPROTEIN"/>
    <property type="match status" value="1"/>
</dbReference>
<dbReference type="EMBL" id="JAIQ01000017">
    <property type="protein sequence ID" value="KLE02597.1"/>
    <property type="molecule type" value="Genomic_DNA"/>
</dbReference>
<organism evidence="1 2">
    <name type="scientific">Aliarcobacter butzleri L348</name>
    <dbReference type="NCBI Taxonomy" id="1447256"/>
    <lineage>
        <taxon>Bacteria</taxon>
        <taxon>Pseudomonadati</taxon>
        <taxon>Campylobacterota</taxon>
        <taxon>Epsilonproteobacteria</taxon>
        <taxon>Campylobacterales</taxon>
        <taxon>Arcobacteraceae</taxon>
        <taxon>Aliarcobacter</taxon>
    </lineage>
</organism>
<dbReference type="PATRIC" id="fig|1447256.3.peg.77"/>
<reference evidence="1 2" key="1">
    <citation type="submission" date="2014-01" db="EMBL/GenBank/DDBJ databases">
        <title>Development of a Comparative Genomic Fingerprinting Assay for High Resolution Genotyping of Arcobacter butzleri.</title>
        <authorList>
            <person name="Webb A.L."/>
            <person name="Inglis G.D."/>
            <person name="Kruczkiewicz P."/>
            <person name="Selinger L.B."/>
            <person name="Taboada E.N."/>
        </authorList>
    </citation>
    <scope>NUCLEOTIDE SEQUENCE [LARGE SCALE GENOMIC DNA]</scope>
    <source>
        <strain evidence="1 2">L348</strain>
    </source>
</reference>
<comment type="caution">
    <text evidence="1">The sequence shown here is derived from an EMBL/GenBank/DDBJ whole genome shotgun (WGS) entry which is preliminary data.</text>
</comment>
<name>A0A0G9K7R4_9BACT</name>
<protein>
    <recommendedName>
        <fullName evidence="3">Lipoprotein</fullName>
    </recommendedName>
</protein>
<dbReference type="AlphaFoldDB" id="A0A0G9K7R4"/>
<evidence type="ECO:0008006" key="3">
    <source>
        <dbReference type="Google" id="ProtNLM"/>
    </source>
</evidence>
<accession>A0A0G9K7R4</accession>